<feature type="transmembrane region" description="Helical" evidence="11">
    <location>
        <begin position="196"/>
        <end position="216"/>
    </location>
</feature>
<evidence type="ECO:0000256" key="3">
    <source>
        <dbReference type="ARBA" id="ARBA00022448"/>
    </source>
</evidence>
<dbReference type="Gene3D" id="1.20.1730.10">
    <property type="entry name" value="Sodium/glucose cotransporter"/>
    <property type="match status" value="1"/>
</dbReference>
<dbReference type="PROSITE" id="PS00457">
    <property type="entry name" value="NA_SOLUT_SYMP_2"/>
    <property type="match status" value="1"/>
</dbReference>
<name>A0A8I1KM50_9HYPH</name>
<keyword evidence="9" id="KW-0739">Sodium transport</keyword>
<keyword evidence="4" id="KW-1003">Cell membrane</keyword>
<keyword evidence="5 11" id="KW-0812">Transmembrane</keyword>
<evidence type="ECO:0000256" key="2">
    <source>
        <dbReference type="ARBA" id="ARBA00006434"/>
    </source>
</evidence>
<feature type="transmembrane region" description="Helical" evidence="11">
    <location>
        <begin position="47"/>
        <end position="64"/>
    </location>
</feature>
<feature type="transmembrane region" description="Helical" evidence="11">
    <location>
        <begin position="430"/>
        <end position="456"/>
    </location>
</feature>
<feature type="transmembrane region" description="Helical" evidence="11">
    <location>
        <begin position="477"/>
        <end position="495"/>
    </location>
</feature>
<feature type="transmembrane region" description="Helical" evidence="11">
    <location>
        <begin position="343"/>
        <end position="364"/>
    </location>
</feature>
<feature type="transmembrane region" description="Helical" evidence="11">
    <location>
        <begin position="563"/>
        <end position="583"/>
    </location>
</feature>
<accession>A0A8I1KM50</accession>
<dbReference type="AlphaFoldDB" id="A0A8I1KM50"/>
<dbReference type="PROSITE" id="PS50283">
    <property type="entry name" value="NA_SOLUT_SYMP_3"/>
    <property type="match status" value="1"/>
</dbReference>
<feature type="transmembrane region" description="Helical" evidence="11">
    <location>
        <begin position="533"/>
        <end position="551"/>
    </location>
</feature>
<dbReference type="InterPro" id="IPR038377">
    <property type="entry name" value="Na/Glc_symporter_sf"/>
</dbReference>
<organism evidence="12 13">
    <name type="scientific">Rhodomicrobium udaipurense</name>
    <dbReference type="NCBI Taxonomy" id="1202716"/>
    <lineage>
        <taxon>Bacteria</taxon>
        <taxon>Pseudomonadati</taxon>
        <taxon>Pseudomonadota</taxon>
        <taxon>Alphaproteobacteria</taxon>
        <taxon>Hyphomicrobiales</taxon>
        <taxon>Hyphomicrobiaceae</taxon>
        <taxon>Rhodomicrobium</taxon>
    </lineage>
</organism>
<evidence type="ECO:0000256" key="4">
    <source>
        <dbReference type="ARBA" id="ARBA00022475"/>
    </source>
</evidence>
<keyword evidence="9" id="KW-0915">Sodium</keyword>
<dbReference type="GO" id="GO:0015293">
    <property type="term" value="F:symporter activity"/>
    <property type="evidence" value="ECO:0007669"/>
    <property type="project" value="UniProtKB-KW"/>
</dbReference>
<dbReference type="RefSeq" id="WP_199502507.1">
    <property type="nucleotide sequence ID" value="NZ_JAEMUK010000080.1"/>
</dbReference>
<feature type="transmembrane region" description="Helical" evidence="11">
    <location>
        <begin position="155"/>
        <end position="176"/>
    </location>
</feature>
<evidence type="ECO:0000256" key="5">
    <source>
        <dbReference type="ARBA" id="ARBA00022692"/>
    </source>
</evidence>
<dbReference type="GO" id="GO:0006814">
    <property type="term" value="P:sodium ion transport"/>
    <property type="evidence" value="ECO:0007669"/>
    <property type="project" value="UniProtKB-KW"/>
</dbReference>
<sequence>MTLNYSTPAVNPKLGSSFAIFASAYTCLVLMLVVLEQLGLSTLTIDHVIVVAPALFYIAIGFMTRTIAVDDFFVAGERVPPLYNALALNAMVFGGSLLAGSIAAFFFIGIDAIAIPVGLFAGLVLMAVLFVPHLRKAGAYTVPGFLHLRFGRKTIRPAASVLMIAPCLIAIVAEVALGGKLVGYLLPTPQALGIDLSPASLFTLLVVASIVIAVVLGGMRAATWTQCAQFVVVLGLIAPLIVVSVIRTNLPLPQLTYGGQLEEIKEREASKGFITTTRPKTLSDVLPGQGAQPVTRPAERMFSALSPVDFVLLIFCLAVGVASHPTFLPRLSTTPTILASRRMFGWVTMIGAFVVLTIPAYAFFTKAMAVEALIGVPVSDLPAWARALQQLGFISLPGNQFEQLGGAQRVTFQPDSLALILPMAGQLPRVFFGLAAAALLAAVAACAAGHLVALANTVSDDIYHGTLRRNASPARRLLVARLSMIVFGIFVYFLAQGHVDPLRWAMVSLSLAAGTFFAVLVLSVWWRRLSAKGALAGMVAGFAVTALYLNASGAPLLGIDSLNAAAIGVPVSFVSAAIVSLLFGAPDAHALEAVEDLRVPAGETLQSRMVRLASRTKPTL</sequence>
<feature type="transmembrane region" description="Helical" evidence="11">
    <location>
        <begin position="501"/>
        <end position="526"/>
    </location>
</feature>
<dbReference type="InterPro" id="IPR001734">
    <property type="entry name" value="Na/solute_symporter"/>
</dbReference>
<evidence type="ECO:0000256" key="10">
    <source>
        <dbReference type="RuleBase" id="RU362091"/>
    </source>
</evidence>
<gene>
    <name evidence="12" type="ORF">JDN41_14230</name>
</gene>
<dbReference type="PANTHER" id="PTHR48086">
    <property type="entry name" value="SODIUM/PROLINE SYMPORTER-RELATED"/>
    <property type="match status" value="1"/>
</dbReference>
<keyword evidence="9" id="KW-0406">Ion transport</keyword>
<comment type="similarity">
    <text evidence="2 10">Belongs to the sodium:solute symporter (SSF) (TC 2.A.21) family.</text>
</comment>
<dbReference type="GO" id="GO:0046942">
    <property type="term" value="P:carboxylic acid transport"/>
    <property type="evidence" value="ECO:0007669"/>
    <property type="project" value="UniProtKB-ARBA"/>
</dbReference>
<proteinExistence type="inferred from homology"/>
<feature type="transmembrane region" description="Helical" evidence="11">
    <location>
        <begin position="228"/>
        <end position="246"/>
    </location>
</feature>
<feature type="transmembrane region" description="Helical" evidence="11">
    <location>
        <begin position="113"/>
        <end position="134"/>
    </location>
</feature>
<dbReference type="Pfam" id="PF00474">
    <property type="entry name" value="SSF"/>
    <property type="match status" value="2"/>
</dbReference>
<protein>
    <recommendedName>
        <fullName evidence="14">Sodium:solute symporter</fullName>
    </recommendedName>
</protein>
<comment type="subcellular location">
    <subcellularLocation>
        <location evidence="1">Membrane</location>
        <topology evidence="1">Multi-pass membrane protein</topology>
    </subcellularLocation>
</comment>
<dbReference type="Proteomes" id="UP000623250">
    <property type="component" value="Unassembled WGS sequence"/>
</dbReference>
<comment type="caution">
    <text evidence="12">The sequence shown here is derived from an EMBL/GenBank/DDBJ whole genome shotgun (WGS) entry which is preliminary data.</text>
</comment>
<evidence type="ECO:0000256" key="9">
    <source>
        <dbReference type="ARBA" id="ARBA00023201"/>
    </source>
</evidence>
<evidence type="ECO:0000256" key="6">
    <source>
        <dbReference type="ARBA" id="ARBA00022847"/>
    </source>
</evidence>
<keyword evidence="3" id="KW-0813">Transport</keyword>
<evidence type="ECO:0000256" key="11">
    <source>
        <dbReference type="SAM" id="Phobius"/>
    </source>
</evidence>
<feature type="transmembrane region" description="Helical" evidence="11">
    <location>
        <begin position="310"/>
        <end position="331"/>
    </location>
</feature>
<dbReference type="InterPro" id="IPR050277">
    <property type="entry name" value="Sodium:Solute_Symporter"/>
</dbReference>
<keyword evidence="6" id="KW-0769">Symport</keyword>
<feature type="transmembrane region" description="Helical" evidence="11">
    <location>
        <begin position="14"/>
        <end position="35"/>
    </location>
</feature>
<evidence type="ECO:0000313" key="13">
    <source>
        <dbReference type="Proteomes" id="UP000623250"/>
    </source>
</evidence>
<dbReference type="EMBL" id="JAEMUK010000080">
    <property type="protein sequence ID" value="MBJ7544708.1"/>
    <property type="molecule type" value="Genomic_DNA"/>
</dbReference>
<evidence type="ECO:0000256" key="8">
    <source>
        <dbReference type="ARBA" id="ARBA00023136"/>
    </source>
</evidence>
<keyword evidence="8 11" id="KW-0472">Membrane</keyword>
<reference evidence="12 13" key="1">
    <citation type="submission" date="2020-12" db="EMBL/GenBank/DDBJ databases">
        <title>Revised draft genomes of Rhodomicrobium vannielii ATCC 17100 and Rhodomicrobium udaipurense JA643.</title>
        <authorList>
            <person name="Conners E.M."/>
            <person name="Davenport E.J."/>
            <person name="Bose A."/>
        </authorList>
    </citation>
    <scope>NUCLEOTIDE SEQUENCE [LARGE SCALE GENOMIC DNA]</scope>
    <source>
        <strain evidence="12 13">JA643</strain>
    </source>
</reference>
<feature type="transmembrane region" description="Helical" evidence="11">
    <location>
        <begin position="85"/>
        <end position="107"/>
    </location>
</feature>
<evidence type="ECO:0000256" key="1">
    <source>
        <dbReference type="ARBA" id="ARBA00004141"/>
    </source>
</evidence>
<evidence type="ECO:0000256" key="7">
    <source>
        <dbReference type="ARBA" id="ARBA00022989"/>
    </source>
</evidence>
<evidence type="ECO:0000313" key="12">
    <source>
        <dbReference type="EMBL" id="MBJ7544708.1"/>
    </source>
</evidence>
<evidence type="ECO:0008006" key="14">
    <source>
        <dbReference type="Google" id="ProtNLM"/>
    </source>
</evidence>
<dbReference type="GO" id="GO:0005886">
    <property type="term" value="C:plasma membrane"/>
    <property type="evidence" value="ECO:0007669"/>
    <property type="project" value="TreeGrafter"/>
</dbReference>
<keyword evidence="13" id="KW-1185">Reference proteome</keyword>
<dbReference type="InterPro" id="IPR018212">
    <property type="entry name" value="Na/solute_symporter_CS"/>
</dbReference>
<keyword evidence="7 11" id="KW-1133">Transmembrane helix</keyword>
<dbReference type="PANTHER" id="PTHR48086:SF5">
    <property type="entry name" value="NA(+):SOLUTE SYMPORTER (SSF FAMILY)"/>
    <property type="match status" value="1"/>
</dbReference>